<gene>
    <name evidence="2" type="ORF">P171DRAFT_521639</name>
</gene>
<dbReference type="InterPro" id="IPR021476">
    <property type="entry name" value="Egh16-like"/>
</dbReference>
<evidence type="ECO:0000313" key="2">
    <source>
        <dbReference type="EMBL" id="KAF2444282.1"/>
    </source>
</evidence>
<comment type="caution">
    <text evidence="2">The sequence shown here is derived from an EMBL/GenBank/DDBJ whole genome shotgun (WGS) entry which is preliminary data.</text>
</comment>
<dbReference type="EMBL" id="MU001501">
    <property type="protein sequence ID" value="KAF2444282.1"/>
    <property type="molecule type" value="Genomic_DNA"/>
</dbReference>
<proteinExistence type="predicted"/>
<dbReference type="PANTHER" id="PTHR34618:SF4">
    <property type="entry name" value="CAS1"/>
    <property type="match status" value="1"/>
</dbReference>
<feature type="compositionally biased region" description="Basic residues" evidence="1">
    <location>
        <begin position="137"/>
        <end position="158"/>
    </location>
</feature>
<dbReference type="Pfam" id="PF11327">
    <property type="entry name" value="Egh16-like"/>
    <property type="match status" value="1"/>
</dbReference>
<protein>
    <submittedName>
        <fullName evidence="2">Uncharacterized protein</fullName>
    </submittedName>
</protein>
<dbReference type="Proteomes" id="UP000799764">
    <property type="component" value="Unassembled WGS sequence"/>
</dbReference>
<keyword evidence="3" id="KW-1185">Reference proteome</keyword>
<feature type="compositionally biased region" description="Low complexity" evidence="1">
    <location>
        <begin position="216"/>
        <end position="238"/>
    </location>
</feature>
<reference evidence="2" key="1">
    <citation type="journal article" date="2020" name="Stud. Mycol.">
        <title>101 Dothideomycetes genomes: a test case for predicting lifestyles and emergence of pathogens.</title>
        <authorList>
            <person name="Haridas S."/>
            <person name="Albert R."/>
            <person name="Binder M."/>
            <person name="Bloem J."/>
            <person name="Labutti K."/>
            <person name="Salamov A."/>
            <person name="Andreopoulos B."/>
            <person name="Baker S."/>
            <person name="Barry K."/>
            <person name="Bills G."/>
            <person name="Bluhm B."/>
            <person name="Cannon C."/>
            <person name="Castanera R."/>
            <person name="Culley D."/>
            <person name="Daum C."/>
            <person name="Ezra D."/>
            <person name="Gonzalez J."/>
            <person name="Henrissat B."/>
            <person name="Kuo A."/>
            <person name="Liang C."/>
            <person name="Lipzen A."/>
            <person name="Lutzoni F."/>
            <person name="Magnuson J."/>
            <person name="Mondo S."/>
            <person name="Nolan M."/>
            <person name="Ohm R."/>
            <person name="Pangilinan J."/>
            <person name="Park H.-J."/>
            <person name="Ramirez L."/>
            <person name="Alfaro M."/>
            <person name="Sun H."/>
            <person name="Tritt A."/>
            <person name="Yoshinaga Y."/>
            <person name="Zwiers L.-H."/>
            <person name="Turgeon B."/>
            <person name="Goodwin S."/>
            <person name="Spatafora J."/>
            <person name="Crous P."/>
            <person name="Grigoriev I."/>
        </authorList>
    </citation>
    <scope>NUCLEOTIDE SEQUENCE</scope>
    <source>
        <strain evidence="2">CBS 690.94</strain>
    </source>
</reference>
<sequence length="266" mass="26859">MYSNAHALVSATPPSPPPSSLHMEKSPPWPVTEVDTTVFGKTNIAANGLGQTPGQGKNSVNMLSAAMDQSGAMLPQVSDGGSITGTFHIVTTDDAGPVQAMIDPTGTGAFASGVKANVVVDVPGNKGNIRSGGKVLRGPRSRSPRVQRQHGLPHKRRGAGGNHLPRDCRRPAERVLIKIANSNNAGPFGGVIAFQTAGSAAGNTTAADVAGTAAPATDGTADAAAGAGAAGADTTSTTRPRAPLLGASSHRKIFLHLDTTHSSSRS</sequence>
<accession>A0A9P4PHZ3</accession>
<evidence type="ECO:0000256" key="1">
    <source>
        <dbReference type="SAM" id="MobiDB-lite"/>
    </source>
</evidence>
<name>A0A9P4PHZ3_9PLEO</name>
<dbReference type="AlphaFoldDB" id="A0A9P4PHZ3"/>
<feature type="region of interest" description="Disordered" evidence="1">
    <location>
        <begin position="216"/>
        <end position="247"/>
    </location>
</feature>
<dbReference type="OrthoDB" id="5418436at2759"/>
<feature type="region of interest" description="Disordered" evidence="1">
    <location>
        <begin position="1"/>
        <end position="27"/>
    </location>
</feature>
<dbReference type="PANTHER" id="PTHR34618">
    <property type="entry name" value="SURFACE PROTEIN MAS1, PUTATIVE-RELATED"/>
    <property type="match status" value="1"/>
</dbReference>
<evidence type="ECO:0000313" key="3">
    <source>
        <dbReference type="Proteomes" id="UP000799764"/>
    </source>
</evidence>
<organism evidence="2 3">
    <name type="scientific">Karstenula rhodostoma CBS 690.94</name>
    <dbReference type="NCBI Taxonomy" id="1392251"/>
    <lineage>
        <taxon>Eukaryota</taxon>
        <taxon>Fungi</taxon>
        <taxon>Dikarya</taxon>
        <taxon>Ascomycota</taxon>
        <taxon>Pezizomycotina</taxon>
        <taxon>Dothideomycetes</taxon>
        <taxon>Pleosporomycetidae</taxon>
        <taxon>Pleosporales</taxon>
        <taxon>Massarineae</taxon>
        <taxon>Didymosphaeriaceae</taxon>
        <taxon>Karstenula</taxon>
    </lineage>
</organism>
<feature type="region of interest" description="Disordered" evidence="1">
    <location>
        <begin position="129"/>
        <end position="167"/>
    </location>
</feature>